<reference evidence="3" key="1">
    <citation type="journal article" date="2019" name="Int. J. Syst. Evol. Microbiol.">
        <title>The Global Catalogue of Microorganisms (GCM) 10K type strain sequencing project: providing services to taxonomists for standard genome sequencing and annotation.</title>
        <authorList>
            <consortium name="The Broad Institute Genomics Platform"/>
            <consortium name="The Broad Institute Genome Sequencing Center for Infectious Disease"/>
            <person name="Wu L."/>
            <person name="Ma J."/>
        </authorList>
    </citation>
    <scope>NUCLEOTIDE SEQUENCE [LARGE SCALE GENOMIC DNA]</scope>
    <source>
        <strain evidence="3">CGMCC 1.15928</strain>
    </source>
</reference>
<evidence type="ECO:0000313" key="2">
    <source>
        <dbReference type="EMBL" id="GGB71549.1"/>
    </source>
</evidence>
<feature type="transmembrane region" description="Helical" evidence="1">
    <location>
        <begin position="111"/>
        <end position="132"/>
    </location>
</feature>
<evidence type="ECO:0000313" key="3">
    <source>
        <dbReference type="Proteomes" id="UP000628854"/>
    </source>
</evidence>
<organism evidence="2 3">
    <name type="scientific">Henriciella pelagia</name>
    <dbReference type="NCBI Taxonomy" id="1977912"/>
    <lineage>
        <taxon>Bacteria</taxon>
        <taxon>Pseudomonadati</taxon>
        <taxon>Pseudomonadota</taxon>
        <taxon>Alphaproteobacteria</taxon>
        <taxon>Hyphomonadales</taxon>
        <taxon>Hyphomonadaceae</taxon>
        <taxon>Henriciella</taxon>
    </lineage>
</organism>
<dbReference type="EMBL" id="BMKF01000002">
    <property type="protein sequence ID" value="GGB71549.1"/>
    <property type="molecule type" value="Genomic_DNA"/>
</dbReference>
<keyword evidence="3" id="KW-1185">Reference proteome</keyword>
<name>A0ABQ1JKT9_9PROT</name>
<accession>A0ABQ1JKT9</accession>
<feature type="transmembrane region" description="Helical" evidence="1">
    <location>
        <begin position="45"/>
        <end position="69"/>
    </location>
</feature>
<evidence type="ECO:0008006" key="4">
    <source>
        <dbReference type="Google" id="ProtNLM"/>
    </source>
</evidence>
<keyword evidence="1" id="KW-1133">Transmembrane helix</keyword>
<feature type="transmembrane region" description="Helical" evidence="1">
    <location>
        <begin position="16"/>
        <end position="33"/>
    </location>
</feature>
<gene>
    <name evidence="2" type="ORF">GCM10011503_20270</name>
</gene>
<evidence type="ECO:0000256" key="1">
    <source>
        <dbReference type="SAM" id="Phobius"/>
    </source>
</evidence>
<keyword evidence="1" id="KW-0472">Membrane</keyword>
<protein>
    <recommendedName>
        <fullName evidence="4">DUF3899 domain-containing protein</fullName>
    </recommendedName>
</protein>
<comment type="caution">
    <text evidence="2">The sequence shown here is derived from an EMBL/GenBank/DDBJ whole genome shotgun (WGS) entry which is preliminary data.</text>
</comment>
<proteinExistence type="predicted"/>
<dbReference type="RefSeq" id="WP_084392303.1">
    <property type="nucleotide sequence ID" value="NZ_BMKF01000002.1"/>
</dbReference>
<keyword evidence="1" id="KW-0812">Transmembrane</keyword>
<sequence>MTTSDHGVDFGKLRRNMWLAVLAGFSVLLVSLWQLGQFNEFDLGWAVMALAFGAIAWSAVFYFGCLLTAGSLTSYIERDDTVIKNESVEMVTKTRSSGDDRLDAWIDKFVFARNTFGLSVLPLVLLGGVFLFA</sequence>
<dbReference type="Proteomes" id="UP000628854">
    <property type="component" value="Unassembled WGS sequence"/>
</dbReference>